<evidence type="ECO:0000313" key="2">
    <source>
        <dbReference type="Proteomes" id="UP001157353"/>
    </source>
</evidence>
<reference evidence="2" key="1">
    <citation type="journal article" date="2019" name="Int. J. Syst. Evol. Microbiol.">
        <title>The Global Catalogue of Microorganisms (GCM) 10K type strain sequencing project: providing services to taxonomists for standard genome sequencing and annotation.</title>
        <authorList>
            <consortium name="The Broad Institute Genomics Platform"/>
            <consortium name="The Broad Institute Genome Sequencing Center for Infectious Disease"/>
            <person name="Wu L."/>
            <person name="Ma J."/>
        </authorList>
    </citation>
    <scope>NUCLEOTIDE SEQUENCE [LARGE SCALE GENOMIC DNA]</scope>
    <source>
        <strain evidence="2">NBRC 103166</strain>
    </source>
</reference>
<keyword evidence="2" id="KW-1185">Reference proteome</keyword>
<name>A0ABQ6E478_9GAMM</name>
<organism evidence="1 2">
    <name type="scientific">Psychromonas marina</name>
    <dbReference type="NCBI Taxonomy" id="88364"/>
    <lineage>
        <taxon>Bacteria</taxon>
        <taxon>Pseudomonadati</taxon>
        <taxon>Pseudomonadota</taxon>
        <taxon>Gammaproteobacteria</taxon>
        <taxon>Alteromonadales</taxon>
        <taxon>Psychromonadaceae</taxon>
        <taxon>Psychromonas</taxon>
    </lineage>
</organism>
<accession>A0ABQ6E478</accession>
<comment type="caution">
    <text evidence="1">The sequence shown here is derived from an EMBL/GenBank/DDBJ whole genome shotgun (WGS) entry which is preliminary data.</text>
</comment>
<protein>
    <submittedName>
        <fullName evidence="1">Uncharacterized protein</fullName>
    </submittedName>
</protein>
<sequence length="443" mass="51386">MIITLWAYFGFISPPKFGKNNYKPFMQQLYVRILQGNEDVLREVASEITPSIKNIIAHASGDMGECKDYAHDIILLIGNKRFCEIVAEYHPNLIIEVYESLTVENIEKLPFRQFTINTATAAILNSNSLLHHEGDGFCSGLIGYIKPLSMAMFGDIKKLDCLNQQFASPLDADLLLFTLKNKQFQVYCNSTLTAIESYLNANEWWRHSYAINNAFHKIKDNSIYLHEINHNPTNYYNLECYQNFRVAVKFVVSVIELLEKHPSVADFTPHKLRKSKAERYQSIDLYDLVAELMFELTFAAATINVDKDTCWSIHHNSCWGEFVNHRHSKVNYYILKKYYRLMYDEVKRMEKLPNFKSAKILGFCLNIFGVKTPSKADYGKEYYSLRKVIIHWTIHNYESIRKEYARVAEACLVGGITYEDKKLTKTYGLGIRDEATKEVLELK</sequence>
<dbReference type="EMBL" id="BSPQ01000016">
    <property type="protein sequence ID" value="GLS91978.1"/>
    <property type="molecule type" value="Genomic_DNA"/>
</dbReference>
<dbReference type="Proteomes" id="UP001157353">
    <property type="component" value="Unassembled WGS sequence"/>
</dbReference>
<proteinExistence type="predicted"/>
<evidence type="ECO:0000313" key="1">
    <source>
        <dbReference type="EMBL" id="GLS91978.1"/>
    </source>
</evidence>
<gene>
    <name evidence="1" type="ORF">GCM10007916_30480</name>
</gene>